<evidence type="ECO:0000256" key="2">
    <source>
        <dbReference type="ARBA" id="ARBA00012251"/>
    </source>
</evidence>
<feature type="domain" description="RING-type" evidence="9">
    <location>
        <begin position="200"/>
        <end position="441"/>
    </location>
</feature>
<protein>
    <recommendedName>
        <fullName evidence="2">RBR-type E3 ubiquitin transferase</fullName>
        <ecNumber evidence="2">2.3.2.31</ecNumber>
    </recommendedName>
</protein>
<name>A0ABP1DM89_9APHY</name>
<evidence type="ECO:0000259" key="9">
    <source>
        <dbReference type="PROSITE" id="PS51873"/>
    </source>
</evidence>
<evidence type="ECO:0000313" key="11">
    <source>
        <dbReference type="Proteomes" id="UP001497453"/>
    </source>
</evidence>
<gene>
    <name evidence="10" type="ORF">GFSPODELE1_LOCUS7105</name>
</gene>
<evidence type="ECO:0000256" key="4">
    <source>
        <dbReference type="ARBA" id="ARBA00022723"/>
    </source>
</evidence>
<evidence type="ECO:0000256" key="6">
    <source>
        <dbReference type="ARBA" id="ARBA00022771"/>
    </source>
</evidence>
<evidence type="ECO:0000313" key="10">
    <source>
        <dbReference type="EMBL" id="CAL1708946.1"/>
    </source>
</evidence>
<dbReference type="SMART" id="SM00647">
    <property type="entry name" value="IBR"/>
    <property type="match status" value="2"/>
</dbReference>
<dbReference type="CDD" id="cd22584">
    <property type="entry name" value="Rcat_RBR_unk"/>
    <property type="match status" value="1"/>
</dbReference>
<keyword evidence="4" id="KW-0479">Metal-binding</keyword>
<dbReference type="Pfam" id="PF01485">
    <property type="entry name" value="IBR"/>
    <property type="match status" value="2"/>
</dbReference>
<organism evidence="10 11">
    <name type="scientific">Somion occarium</name>
    <dbReference type="NCBI Taxonomy" id="3059160"/>
    <lineage>
        <taxon>Eukaryota</taxon>
        <taxon>Fungi</taxon>
        <taxon>Dikarya</taxon>
        <taxon>Basidiomycota</taxon>
        <taxon>Agaricomycotina</taxon>
        <taxon>Agaricomycetes</taxon>
        <taxon>Polyporales</taxon>
        <taxon>Cerrenaceae</taxon>
        <taxon>Somion</taxon>
    </lineage>
</organism>
<keyword evidence="5" id="KW-0677">Repeat</keyword>
<evidence type="ECO:0000256" key="3">
    <source>
        <dbReference type="ARBA" id="ARBA00022679"/>
    </source>
</evidence>
<dbReference type="PROSITE" id="PS51873">
    <property type="entry name" value="TRIAD"/>
    <property type="match status" value="1"/>
</dbReference>
<proteinExistence type="predicted"/>
<evidence type="ECO:0000256" key="8">
    <source>
        <dbReference type="ARBA" id="ARBA00022833"/>
    </source>
</evidence>
<accession>A0ABP1DM89</accession>
<keyword evidence="8" id="KW-0862">Zinc</keyword>
<keyword evidence="7" id="KW-0833">Ubl conjugation pathway</keyword>
<comment type="catalytic activity">
    <reaction evidence="1">
        <text>[E2 ubiquitin-conjugating enzyme]-S-ubiquitinyl-L-cysteine + [acceptor protein]-L-lysine = [E2 ubiquitin-conjugating enzyme]-L-cysteine + [acceptor protein]-N(6)-ubiquitinyl-L-lysine.</text>
        <dbReference type="EC" id="2.3.2.31"/>
    </reaction>
</comment>
<evidence type="ECO:0000256" key="5">
    <source>
        <dbReference type="ARBA" id="ARBA00022737"/>
    </source>
</evidence>
<dbReference type="PANTHER" id="PTHR11685">
    <property type="entry name" value="RBR FAMILY RING FINGER AND IBR DOMAIN-CONTAINING"/>
    <property type="match status" value="1"/>
</dbReference>
<keyword evidence="3" id="KW-0808">Transferase</keyword>
<reference evidence="11" key="1">
    <citation type="submission" date="2024-04" db="EMBL/GenBank/DDBJ databases">
        <authorList>
            <person name="Shaw F."/>
            <person name="Minotto A."/>
        </authorList>
    </citation>
    <scope>NUCLEOTIDE SEQUENCE [LARGE SCALE GENOMIC DNA]</scope>
</reference>
<evidence type="ECO:0000256" key="7">
    <source>
        <dbReference type="ARBA" id="ARBA00022786"/>
    </source>
</evidence>
<dbReference type="EC" id="2.3.2.31" evidence="2"/>
<dbReference type="InterPro" id="IPR002867">
    <property type="entry name" value="IBR_dom"/>
</dbReference>
<dbReference type="SUPFAM" id="SSF57850">
    <property type="entry name" value="RING/U-box"/>
    <property type="match status" value="3"/>
</dbReference>
<evidence type="ECO:0000256" key="1">
    <source>
        <dbReference type="ARBA" id="ARBA00001798"/>
    </source>
</evidence>
<dbReference type="InterPro" id="IPR031127">
    <property type="entry name" value="E3_UB_ligase_RBR"/>
</dbReference>
<sequence>MSSPDVLSELLVAQLLEEDMRTFADAREAERLQMTQVLADSSRASGRIPKKFNIKDTMSDGDVALQLMAEEARLSGDAALAQALQHSVDSSVTAGQQEAQRLAAAEKKLMLDAEFARRLQEADESGDIDPDAPNMQSAESVLGQAAIERIFAGDLNDKGKSKVQWNRNGKRSQNLDETDSFWKRVKAEDEDVKFDADSRPTPTCGICMETFKATHSPIAAAQSANSSSKLPFGLYLPCPKSHPYCAGCLQSYIMTKLDPEGDGSGNPSMVVFPLRCPECSLSEWADGIPDDVAARVLSEKNMTTWHHQKLLDSLPRHYCPNPRCSALVQLHDDPDEPQAQCPACSTLMCVPCRVVWHQDLSCEEYQALPLDERSPEDQQALQLMKAQNWRRCPKCAFIVELSVGCNHITCRCRTEFCFKCGSLWDKKGQKCTRNPSCELWDEEMLLEERERRREREAQGRQAFRLPQAPPPYVAHAPVVQFGARAPTFDWMHDPDILSTRHWFTSQMIQDLICKYCDVRLNSLADLQYHLSHTRRHAVFACCGRFFKAEADFDRHVVAEPRRFGLHLHQARRNA</sequence>
<keyword evidence="11" id="KW-1185">Reference proteome</keyword>
<dbReference type="EMBL" id="OZ037948">
    <property type="protein sequence ID" value="CAL1708946.1"/>
    <property type="molecule type" value="Genomic_DNA"/>
</dbReference>
<dbReference type="CDD" id="cd22582">
    <property type="entry name" value="BRcat_RBR_unk"/>
    <property type="match status" value="1"/>
</dbReference>
<dbReference type="InterPro" id="IPR044066">
    <property type="entry name" value="TRIAD_supradom"/>
</dbReference>
<dbReference type="Gene3D" id="1.20.120.1750">
    <property type="match status" value="1"/>
</dbReference>
<dbReference type="Proteomes" id="UP001497453">
    <property type="component" value="Chromosome 5"/>
</dbReference>
<keyword evidence="6" id="KW-0863">Zinc-finger</keyword>